<evidence type="ECO:0000256" key="1">
    <source>
        <dbReference type="ARBA" id="ARBA00007169"/>
    </source>
</evidence>
<dbReference type="GO" id="GO:0016491">
    <property type="term" value="F:oxidoreductase activity"/>
    <property type="evidence" value="ECO:0007669"/>
    <property type="project" value="UniProtKB-KW"/>
</dbReference>
<accession>A0A6B8VR33</accession>
<dbReference type="GO" id="GO:0047617">
    <property type="term" value="F:fatty acyl-CoA hydrolase activity"/>
    <property type="evidence" value="ECO:0007669"/>
    <property type="project" value="RHEA"/>
</dbReference>
<name>A0A6B8VR33_9CORY</name>
<organism evidence="6 7">
    <name type="scientific">Corynebacterium occultum</name>
    <dbReference type="NCBI Taxonomy" id="2675219"/>
    <lineage>
        <taxon>Bacteria</taxon>
        <taxon>Bacillati</taxon>
        <taxon>Actinomycetota</taxon>
        <taxon>Actinomycetes</taxon>
        <taxon>Mycobacteriales</taxon>
        <taxon>Corynebacteriaceae</taxon>
        <taxon>Corynebacterium</taxon>
    </lineage>
</organism>
<dbReference type="Gene3D" id="3.40.50.1820">
    <property type="entry name" value="alpha/beta hydrolase"/>
    <property type="match status" value="1"/>
</dbReference>
<dbReference type="InterPro" id="IPR001031">
    <property type="entry name" value="Thioesterase"/>
</dbReference>
<evidence type="ECO:0000256" key="2">
    <source>
        <dbReference type="ARBA" id="ARBA00015007"/>
    </source>
</evidence>
<dbReference type="EMBL" id="CP046455">
    <property type="protein sequence ID" value="QGU08012.1"/>
    <property type="molecule type" value="Genomic_DNA"/>
</dbReference>
<dbReference type="InterPro" id="IPR012223">
    <property type="entry name" value="TEII"/>
</dbReference>
<feature type="region of interest" description="Disordered" evidence="4">
    <location>
        <begin position="110"/>
        <end position="129"/>
    </location>
</feature>
<dbReference type="PANTHER" id="PTHR11487">
    <property type="entry name" value="THIOESTERASE"/>
    <property type="match status" value="1"/>
</dbReference>
<dbReference type="SUPFAM" id="SSF53474">
    <property type="entry name" value="alpha/beta-Hydrolases"/>
    <property type="match status" value="1"/>
</dbReference>
<evidence type="ECO:0000256" key="3">
    <source>
        <dbReference type="ARBA" id="ARBA00024293"/>
    </source>
</evidence>
<dbReference type="InterPro" id="IPR029058">
    <property type="entry name" value="AB_hydrolase_fold"/>
</dbReference>
<dbReference type="RefSeq" id="WP_156231438.1">
    <property type="nucleotide sequence ID" value="NZ_CP046455.1"/>
</dbReference>
<comment type="similarity">
    <text evidence="1">Belongs to the thioesterase family.</text>
</comment>
<keyword evidence="7" id="KW-1185">Reference proteome</keyword>
<evidence type="ECO:0000256" key="4">
    <source>
        <dbReference type="SAM" id="MobiDB-lite"/>
    </source>
</evidence>
<dbReference type="GO" id="GO:0008610">
    <property type="term" value="P:lipid biosynthetic process"/>
    <property type="evidence" value="ECO:0007669"/>
    <property type="project" value="TreeGrafter"/>
</dbReference>
<dbReference type="Proteomes" id="UP000424462">
    <property type="component" value="Chromosome"/>
</dbReference>
<comment type="catalytic activity">
    <reaction evidence="3">
        <text>a fatty acyl-CoA + H2O = a fatty acid + CoA + H(+)</text>
        <dbReference type="Rhea" id="RHEA:16781"/>
        <dbReference type="ChEBI" id="CHEBI:15377"/>
        <dbReference type="ChEBI" id="CHEBI:15378"/>
        <dbReference type="ChEBI" id="CHEBI:28868"/>
        <dbReference type="ChEBI" id="CHEBI:57287"/>
        <dbReference type="ChEBI" id="CHEBI:77636"/>
    </reaction>
</comment>
<evidence type="ECO:0000313" key="7">
    <source>
        <dbReference type="Proteomes" id="UP000424462"/>
    </source>
</evidence>
<keyword evidence="6" id="KW-0560">Oxidoreductase</keyword>
<sequence>MSTAVLVELSAGENPLICFPPAGAGASYFRFLAQDRAVSAVQYPGRESRFREPFATSRPELLKEITAHLALLPNLGQATFLGHSLGATLAFESALGLQRLDLSPARVVLSARNNTPPGTSPKAPDGDATTDEELKEWLLGLGGTRPEVLAHPELAELILKVARADLRLGAQGGATGLIDAPILTLCGDHDPAATTADMAGWAERTTAAFHQVTLNGDHDALRHNPQLFIELLEEKS</sequence>
<protein>
    <recommendedName>
        <fullName evidence="2">Thioesterase TesA</fullName>
    </recommendedName>
</protein>
<dbReference type="Pfam" id="PF00975">
    <property type="entry name" value="Thioesterase"/>
    <property type="match status" value="1"/>
</dbReference>
<dbReference type="AlphaFoldDB" id="A0A6B8VR33"/>
<dbReference type="PANTHER" id="PTHR11487:SF0">
    <property type="entry name" value="S-ACYL FATTY ACID SYNTHASE THIOESTERASE, MEDIUM CHAIN"/>
    <property type="match status" value="1"/>
</dbReference>
<reference evidence="6 7" key="1">
    <citation type="submission" date="2019-11" db="EMBL/GenBank/DDBJ databases">
        <title>Complete genome sequence of Corynebacterium kalinowskii 1959, a novel Corynebacterium species isolated from soil of a small paddock in Vilsendorf, Germany.</title>
        <authorList>
            <person name="Schaffert L."/>
            <person name="Ruwe M."/>
            <person name="Milse J."/>
            <person name="Hanuschka K."/>
            <person name="Ortseifen V."/>
            <person name="Droste J."/>
            <person name="Brandt D."/>
            <person name="Schlueter L."/>
            <person name="Kutter Y."/>
            <person name="Vinke S."/>
            <person name="Viehoefer P."/>
            <person name="Jacob L."/>
            <person name="Luebke N.-C."/>
            <person name="Schulte-Berndt E."/>
            <person name="Hain C."/>
            <person name="Linder M."/>
            <person name="Schmidt P."/>
            <person name="Wollenschlaeger L."/>
            <person name="Luttermann T."/>
            <person name="Thieme E."/>
            <person name="Hassa J."/>
            <person name="Haak M."/>
            <person name="Wittchen M."/>
            <person name="Mentz A."/>
            <person name="Persicke M."/>
            <person name="Busche T."/>
            <person name="Ruckert C."/>
        </authorList>
    </citation>
    <scope>NUCLEOTIDE SEQUENCE [LARGE SCALE GENOMIC DNA]</scope>
    <source>
        <strain evidence="6 7">2039</strain>
    </source>
</reference>
<dbReference type="KEGG" id="cok:COCCU_10465"/>
<proteinExistence type="inferred from homology"/>
<gene>
    <name evidence="6" type="primary">lgrE</name>
    <name evidence="6" type="ORF">COCCU_10465</name>
</gene>
<feature type="domain" description="Thioesterase" evidence="5">
    <location>
        <begin position="15"/>
        <end position="232"/>
    </location>
</feature>
<evidence type="ECO:0000259" key="5">
    <source>
        <dbReference type="Pfam" id="PF00975"/>
    </source>
</evidence>
<evidence type="ECO:0000313" key="6">
    <source>
        <dbReference type="EMBL" id="QGU08012.1"/>
    </source>
</evidence>